<dbReference type="AlphaFoldDB" id="A0A9N7V9D0"/>
<protein>
    <submittedName>
        <fullName evidence="1">Uncharacterized protein</fullName>
    </submittedName>
</protein>
<dbReference type="Proteomes" id="UP001153269">
    <property type="component" value="Unassembled WGS sequence"/>
</dbReference>
<reference evidence="1" key="1">
    <citation type="submission" date="2020-03" db="EMBL/GenBank/DDBJ databases">
        <authorList>
            <person name="Weist P."/>
        </authorList>
    </citation>
    <scope>NUCLEOTIDE SEQUENCE</scope>
</reference>
<name>A0A9N7V9D0_PLEPL</name>
<evidence type="ECO:0000313" key="2">
    <source>
        <dbReference type="Proteomes" id="UP001153269"/>
    </source>
</evidence>
<dbReference type="EMBL" id="CADEAL010003974">
    <property type="protein sequence ID" value="CAB1448330.1"/>
    <property type="molecule type" value="Genomic_DNA"/>
</dbReference>
<keyword evidence="2" id="KW-1185">Reference proteome</keyword>
<gene>
    <name evidence="1" type="ORF">PLEPLA_LOCUS35987</name>
</gene>
<accession>A0A9N7V9D0</accession>
<sequence>MKLDDRTSKGICVIGVTATSLMMTYQRKTATRRLTTRQTPCFRKDETLLLISPSRFMGADILIGHYKVLHKPPPAVVTATMAGMYPKI</sequence>
<evidence type="ECO:0000313" key="1">
    <source>
        <dbReference type="EMBL" id="CAB1448330.1"/>
    </source>
</evidence>
<comment type="caution">
    <text evidence="1">The sequence shown here is derived from an EMBL/GenBank/DDBJ whole genome shotgun (WGS) entry which is preliminary data.</text>
</comment>
<proteinExistence type="predicted"/>
<organism evidence="1 2">
    <name type="scientific">Pleuronectes platessa</name>
    <name type="common">European plaice</name>
    <dbReference type="NCBI Taxonomy" id="8262"/>
    <lineage>
        <taxon>Eukaryota</taxon>
        <taxon>Metazoa</taxon>
        <taxon>Chordata</taxon>
        <taxon>Craniata</taxon>
        <taxon>Vertebrata</taxon>
        <taxon>Euteleostomi</taxon>
        <taxon>Actinopterygii</taxon>
        <taxon>Neopterygii</taxon>
        <taxon>Teleostei</taxon>
        <taxon>Neoteleostei</taxon>
        <taxon>Acanthomorphata</taxon>
        <taxon>Carangaria</taxon>
        <taxon>Pleuronectiformes</taxon>
        <taxon>Pleuronectoidei</taxon>
        <taxon>Pleuronectidae</taxon>
        <taxon>Pleuronectes</taxon>
    </lineage>
</organism>